<evidence type="ECO:0000256" key="2">
    <source>
        <dbReference type="RuleBase" id="RU000363"/>
    </source>
</evidence>
<dbReference type="AlphaFoldDB" id="A0A7Y4L614"/>
<organism evidence="5 6">
    <name type="scientific">Kribbella sandramycini</name>
    <dbReference type="NCBI Taxonomy" id="60450"/>
    <lineage>
        <taxon>Bacteria</taxon>
        <taxon>Bacillati</taxon>
        <taxon>Actinomycetota</taxon>
        <taxon>Actinomycetes</taxon>
        <taxon>Propionibacteriales</taxon>
        <taxon>Kribbellaceae</taxon>
        <taxon>Kribbella</taxon>
    </lineage>
</organism>
<dbReference type="GO" id="GO:0030497">
    <property type="term" value="P:fatty acid elongation"/>
    <property type="evidence" value="ECO:0007669"/>
    <property type="project" value="TreeGrafter"/>
</dbReference>
<evidence type="ECO:0000313" key="4">
    <source>
        <dbReference type="EMBL" id="MBB6566054.1"/>
    </source>
</evidence>
<protein>
    <submittedName>
        <fullName evidence="4">3-oxoacyl-[acyl-carrier protein] reductase</fullName>
        <ecNumber evidence="4">1.1.1.100</ecNumber>
    </submittedName>
    <submittedName>
        <fullName evidence="5">SDR family NAD(P)-dependent oxidoreductase</fullName>
    </submittedName>
</protein>
<dbReference type="EMBL" id="JABJRC010000010">
    <property type="protein sequence ID" value="NOL45055.1"/>
    <property type="molecule type" value="Genomic_DNA"/>
</dbReference>
<dbReference type="Proteomes" id="UP000553957">
    <property type="component" value="Unassembled WGS sequence"/>
</dbReference>
<keyword evidence="6" id="KW-1185">Reference proteome</keyword>
<accession>A0A7Y4L614</accession>
<dbReference type="PANTHER" id="PTHR42760:SF40">
    <property type="entry name" value="3-OXOACYL-[ACYL-CARRIER-PROTEIN] REDUCTASE, CHLOROPLASTIC"/>
    <property type="match status" value="1"/>
</dbReference>
<dbReference type="Gene3D" id="3.40.50.720">
    <property type="entry name" value="NAD(P)-binding Rossmann-like Domain"/>
    <property type="match status" value="1"/>
</dbReference>
<dbReference type="Pfam" id="PF00106">
    <property type="entry name" value="adh_short"/>
    <property type="match status" value="1"/>
</dbReference>
<feature type="domain" description="Ketoreductase" evidence="3">
    <location>
        <begin position="11"/>
        <end position="190"/>
    </location>
</feature>
<dbReference type="InterPro" id="IPR002347">
    <property type="entry name" value="SDR_fam"/>
</dbReference>
<reference evidence="5 6" key="1">
    <citation type="submission" date="2020-05" db="EMBL/GenBank/DDBJ databases">
        <title>Genome sequence of Kribbella sandramycini ATCC 39419.</title>
        <authorList>
            <person name="Maclea K.S."/>
            <person name="Fair J.L."/>
        </authorList>
    </citation>
    <scope>NUCLEOTIDE SEQUENCE [LARGE SCALE GENOMIC DNA]</scope>
    <source>
        <strain evidence="5 6">ATCC 39419</strain>
    </source>
</reference>
<evidence type="ECO:0000313" key="6">
    <source>
        <dbReference type="Proteomes" id="UP000534306"/>
    </source>
</evidence>
<keyword evidence="4" id="KW-0560">Oxidoreductase</keyword>
<dbReference type="PRINTS" id="PR00080">
    <property type="entry name" value="SDRFAMILY"/>
</dbReference>
<evidence type="ECO:0000256" key="1">
    <source>
        <dbReference type="ARBA" id="ARBA00006484"/>
    </source>
</evidence>
<dbReference type="Proteomes" id="UP000534306">
    <property type="component" value="Unassembled WGS sequence"/>
</dbReference>
<comment type="caution">
    <text evidence="5">The sequence shown here is derived from an EMBL/GenBank/DDBJ whole genome shotgun (WGS) entry which is preliminary data.</text>
</comment>
<dbReference type="RefSeq" id="WP_171678297.1">
    <property type="nucleotide sequence ID" value="NZ_BAAAGT010000001.1"/>
</dbReference>
<dbReference type="SMART" id="SM00822">
    <property type="entry name" value="PKS_KR"/>
    <property type="match status" value="1"/>
</dbReference>
<dbReference type="PRINTS" id="PR00081">
    <property type="entry name" value="GDHRDH"/>
</dbReference>
<evidence type="ECO:0000259" key="3">
    <source>
        <dbReference type="SMART" id="SM00822"/>
    </source>
</evidence>
<dbReference type="PANTHER" id="PTHR42760">
    <property type="entry name" value="SHORT-CHAIN DEHYDROGENASES/REDUCTASES FAMILY MEMBER"/>
    <property type="match status" value="1"/>
</dbReference>
<name>A0A7Y4L614_9ACTN</name>
<dbReference type="InterPro" id="IPR036291">
    <property type="entry name" value="NAD(P)-bd_dom_sf"/>
</dbReference>
<sequence>MSEPSAVPPASVVLVSGGSRGLGLAIVTDLLTSGVKVAAFARTVTPELTELTAKYPEQLYAGSVDINDAKATQSFVKTVESTLGPIDGLVNNAAIGQDSLHVHTAPERLEDIIQTNLTAPLLLTRFVLRRMLAKGLKGRIVNVTSICAQRGYPGLVAYSATKGGMEAATRSLARELGGRVLANAVAPGFFASEMSAVLGQTQLDQIVRRTPTGHLTEPEDVVPVVRMLLLENTNINGQVLVIDGAASI</sequence>
<dbReference type="InterPro" id="IPR057326">
    <property type="entry name" value="KR_dom"/>
</dbReference>
<evidence type="ECO:0000313" key="7">
    <source>
        <dbReference type="Proteomes" id="UP000553957"/>
    </source>
</evidence>
<proteinExistence type="inferred from homology"/>
<comment type="similarity">
    <text evidence="1 2">Belongs to the short-chain dehydrogenases/reductases (SDR) family.</text>
</comment>
<evidence type="ECO:0000313" key="5">
    <source>
        <dbReference type="EMBL" id="NOL45055.1"/>
    </source>
</evidence>
<dbReference type="EMBL" id="JACHKF010000001">
    <property type="protein sequence ID" value="MBB6566054.1"/>
    <property type="molecule type" value="Genomic_DNA"/>
</dbReference>
<reference evidence="4 7" key="2">
    <citation type="submission" date="2020-08" db="EMBL/GenBank/DDBJ databases">
        <title>Sequencing the genomes of 1000 actinobacteria strains.</title>
        <authorList>
            <person name="Klenk H.-P."/>
        </authorList>
    </citation>
    <scope>NUCLEOTIDE SEQUENCE [LARGE SCALE GENOMIC DNA]</scope>
    <source>
        <strain evidence="4 7">DSM 15626</strain>
    </source>
</reference>
<gene>
    <name evidence="4" type="ORF">HNR71_001691</name>
    <name evidence="5" type="ORF">HPO96_32885</name>
</gene>
<dbReference type="EC" id="1.1.1.100" evidence="4"/>
<dbReference type="SUPFAM" id="SSF51735">
    <property type="entry name" value="NAD(P)-binding Rossmann-fold domains"/>
    <property type="match status" value="1"/>
</dbReference>
<dbReference type="GO" id="GO:0004316">
    <property type="term" value="F:3-oxoacyl-[acyl-carrier-protein] reductase (NADPH) activity"/>
    <property type="evidence" value="ECO:0007669"/>
    <property type="project" value="UniProtKB-EC"/>
</dbReference>